<comment type="similarity">
    <text evidence="1 3">Belongs to the short-chain dehydrogenases/reductases (SDR) family.</text>
</comment>
<sequence length="293" mass="30845">MSSTPPKQTVLITGCSADGIGHALALAFHARGLHVFATARNPSKMSSALLSLPDVTPLALDVCSAASVAGAVEAVRAHTGGAGSLDYLINNAGALYVAPVLDGDLDRARALFDVNFWGVVAVTKAFAGLLVEARGCVVNLSSLAAVMYAPYYGYYAASKAAMQKLGETLRLEMQPLGVRVITVVSGAVESKVFDNGGGFKSPEGSLYAPAEKEIAAHADGVFVKQNHSTLEDYSRVLVGDILGGKTGLVYRGKMSSLVKVLLEWLPTWLFVSWLVFTERAIVDRTLLIQVGDG</sequence>
<dbReference type="GO" id="GO:0005811">
    <property type="term" value="C:lipid droplet"/>
    <property type="evidence" value="ECO:0007669"/>
    <property type="project" value="TreeGrafter"/>
</dbReference>
<dbReference type="GO" id="GO:0000140">
    <property type="term" value="F:acylglycerone-phosphate reductase (NADP+) activity"/>
    <property type="evidence" value="ECO:0007669"/>
    <property type="project" value="TreeGrafter"/>
</dbReference>
<reference evidence="5 6" key="1">
    <citation type="submission" date="2017-01" db="EMBL/GenBank/DDBJ databases">
        <title>Draft genome sequence of Diplodia seriata F98.1, a fungal species involved in grapevine trunk diseases.</title>
        <authorList>
            <person name="Robert-Siegwald G."/>
            <person name="Vallet J."/>
            <person name="Abou-Mansour E."/>
            <person name="Xu J."/>
            <person name="Rey P."/>
            <person name="Bertsch C."/>
            <person name="Rego C."/>
            <person name="Larignon P."/>
            <person name="Fontaine F."/>
            <person name="Lebrun M.-H."/>
        </authorList>
    </citation>
    <scope>NUCLEOTIDE SEQUENCE [LARGE SCALE GENOMIC DNA]</scope>
    <source>
        <strain evidence="5 6">F98.1</strain>
    </source>
</reference>
<evidence type="ECO:0000256" key="2">
    <source>
        <dbReference type="ARBA" id="ARBA00023002"/>
    </source>
</evidence>
<proteinExistence type="inferred from homology"/>
<dbReference type="Proteomes" id="UP000190776">
    <property type="component" value="Unassembled WGS sequence"/>
</dbReference>
<evidence type="ECO:0000313" key="6">
    <source>
        <dbReference type="Proteomes" id="UP000190776"/>
    </source>
</evidence>
<name>A0A1S8BA08_9PEZI</name>
<dbReference type="OrthoDB" id="2102561at2759"/>
<keyword evidence="2" id="KW-0560">Oxidoreductase</keyword>
<dbReference type="PRINTS" id="PR00080">
    <property type="entry name" value="SDRFAMILY"/>
</dbReference>
<dbReference type="Gene3D" id="3.40.50.720">
    <property type="entry name" value="NAD(P)-binding Rossmann-like Domain"/>
    <property type="match status" value="1"/>
</dbReference>
<dbReference type="InterPro" id="IPR036291">
    <property type="entry name" value="NAD(P)-bd_dom_sf"/>
</dbReference>
<dbReference type="PANTHER" id="PTHR44169">
    <property type="entry name" value="NADPH-DEPENDENT 1-ACYLDIHYDROXYACETONE PHOSPHATE REDUCTASE"/>
    <property type="match status" value="1"/>
</dbReference>
<dbReference type="GO" id="GO:0019433">
    <property type="term" value="P:triglyceride catabolic process"/>
    <property type="evidence" value="ECO:0007669"/>
    <property type="project" value="TreeGrafter"/>
</dbReference>
<feature type="domain" description="Ketoreductase" evidence="4">
    <location>
        <begin position="8"/>
        <end position="191"/>
    </location>
</feature>
<protein>
    <submittedName>
        <fullName evidence="5">NADPH-dependent 1-acyldihydroxyacetone phosphate reductase</fullName>
    </submittedName>
</protein>
<dbReference type="EMBL" id="MSZU01000095">
    <property type="protein sequence ID" value="OMP84369.1"/>
    <property type="molecule type" value="Genomic_DNA"/>
</dbReference>
<dbReference type="SMART" id="SM00822">
    <property type="entry name" value="PKS_KR"/>
    <property type="match status" value="1"/>
</dbReference>
<dbReference type="Pfam" id="PF00106">
    <property type="entry name" value="adh_short"/>
    <property type="match status" value="1"/>
</dbReference>
<evidence type="ECO:0000259" key="4">
    <source>
        <dbReference type="SMART" id="SM00822"/>
    </source>
</evidence>
<dbReference type="SUPFAM" id="SSF51735">
    <property type="entry name" value="NAD(P)-binding Rossmann-fold domains"/>
    <property type="match status" value="1"/>
</dbReference>
<comment type="caution">
    <text evidence="5">The sequence shown here is derived from an EMBL/GenBank/DDBJ whole genome shotgun (WGS) entry which is preliminary data.</text>
</comment>
<organism evidence="5 6">
    <name type="scientific">Diplodia seriata</name>
    <dbReference type="NCBI Taxonomy" id="420778"/>
    <lineage>
        <taxon>Eukaryota</taxon>
        <taxon>Fungi</taxon>
        <taxon>Dikarya</taxon>
        <taxon>Ascomycota</taxon>
        <taxon>Pezizomycotina</taxon>
        <taxon>Dothideomycetes</taxon>
        <taxon>Dothideomycetes incertae sedis</taxon>
        <taxon>Botryosphaeriales</taxon>
        <taxon>Botryosphaeriaceae</taxon>
        <taxon>Diplodia</taxon>
    </lineage>
</organism>
<evidence type="ECO:0000313" key="5">
    <source>
        <dbReference type="EMBL" id="OMP84369.1"/>
    </source>
</evidence>
<dbReference type="GO" id="GO:0006654">
    <property type="term" value="P:phosphatidic acid biosynthetic process"/>
    <property type="evidence" value="ECO:0007669"/>
    <property type="project" value="TreeGrafter"/>
</dbReference>
<dbReference type="InterPro" id="IPR002347">
    <property type="entry name" value="SDR_fam"/>
</dbReference>
<dbReference type="STRING" id="420778.A0A1S8BA08"/>
<dbReference type="PANTHER" id="PTHR44169:SF6">
    <property type="entry name" value="NADPH-DEPENDENT 1-ACYLDIHYDROXYACETONE PHOSPHATE REDUCTASE"/>
    <property type="match status" value="1"/>
</dbReference>
<dbReference type="AlphaFoldDB" id="A0A1S8BA08"/>
<dbReference type="GO" id="GO:0004806">
    <property type="term" value="F:triacylglycerol lipase activity"/>
    <property type="evidence" value="ECO:0007669"/>
    <property type="project" value="TreeGrafter"/>
</dbReference>
<dbReference type="InterPro" id="IPR057326">
    <property type="entry name" value="KR_dom"/>
</dbReference>
<gene>
    <name evidence="5" type="ORF">BK809_0000376</name>
</gene>
<accession>A0A1S8BA08</accession>
<dbReference type="GO" id="GO:0005783">
    <property type="term" value="C:endoplasmic reticulum"/>
    <property type="evidence" value="ECO:0007669"/>
    <property type="project" value="TreeGrafter"/>
</dbReference>
<evidence type="ECO:0000256" key="3">
    <source>
        <dbReference type="RuleBase" id="RU000363"/>
    </source>
</evidence>
<dbReference type="PRINTS" id="PR00081">
    <property type="entry name" value="GDHRDH"/>
</dbReference>
<evidence type="ECO:0000256" key="1">
    <source>
        <dbReference type="ARBA" id="ARBA00006484"/>
    </source>
</evidence>